<proteinExistence type="predicted"/>
<organism evidence="3 4">
    <name type="scientific">Crossiella equi</name>
    <dbReference type="NCBI Taxonomy" id="130796"/>
    <lineage>
        <taxon>Bacteria</taxon>
        <taxon>Bacillati</taxon>
        <taxon>Actinomycetota</taxon>
        <taxon>Actinomycetes</taxon>
        <taxon>Pseudonocardiales</taxon>
        <taxon>Pseudonocardiaceae</taxon>
        <taxon>Crossiella</taxon>
    </lineage>
</organism>
<evidence type="ECO:0000313" key="4">
    <source>
        <dbReference type="Proteomes" id="UP001519363"/>
    </source>
</evidence>
<name>A0ABS5AML0_9PSEU</name>
<dbReference type="PANTHER" id="PTHR35568">
    <property type="entry name" value="TRANSCRIPTIONAL REGULATOR DAUR"/>
    <property type="match status" value="1"/>
</dbReference>
<reference evidence="3 4" key="1">
    <citation type="submission" date="2021-03" db="EMBL/GenBank/DDBJ databases">
        <title>Sequencing the genomes of 1000 actinobacteria strains.</title>
        <authorList>
            <person name="Klenk H.-P."/>
        </authorList>
    </citation>
    <scope>NUCLEOTIDE SEQUENCE [LARGE SCALE GENOMIC DNA]</scope>
    <source>
        <strain evidence="3 4">DSM 44580</strain>
    </source>
</reference>
<sequence>MQERDAILAALTPVVEGLAATLGECAEVVLHDFRHPDNSVVAIAGSLTGRTVGGSMSQIGLGILARGDEAEDQVNLVTRTEDGTMLKSSTMLLRDSAGRVFGAFCVNLDIGAISQVQHLLGGLASVAVPGSLPLPTTTFGDDITAVVDAVVDASQLRDPRPWAELTREERLSLFRELHRQGVFEVRRAVPAVAARLGISRASAYSYLADVKENAR</sequence>
<evidence type="ECO:0000313" key="3">
    <source>
        <dbReference type="EMBL" id="MBP2477785.1"/>
    </source>
</evidence>
<protein>
    <submittedName>
        <fullName evidence="3">Transcriptional regulator YheO</fullName>
    </submittedName>
</protein>
<dbReference type="EMBL" id="JAGIOO010000001">
    <property type="protein sequence ID" value="MBP2477785.1"/>
    <property type="molecule type" value="Genomic_DNA"/>
</dbReference>
<dbReference type="PANTHER" id="PTHR35568:SF1">
    <property type="entry name" value="TRANSCRIPTIONAL REGULATOR DAUR"/>
    <property type="match status" value="1"/>
</dbReference>
<dbReference type="InterPro" id="IPR013559">
    <property type="entry name" value="YheO"/>
</dbReference>
<dbReference type="Proteomes" id="UP001519363">
    <property type="component" value="Unassembled WGS sequence"/>
</dbReference>
<evidence type="ECO:0000259" key="2">
    <source>
        <dbReference type="Pfam" id="PF13309"/>
    </source>
</evidence>
<dbReference type="RefSeq" id="WP_086780466.1">
    <property type="nucleotide sequence ID" value="NZ_JAGIOO010000001.1"/>
</dbReference>
<dbReference type="Pfam" id="PF13309">
    <property type="entry name" value="HTH_22"/>
    <property type="match status" value="1"/>
</dbReference>
<feature type="domain" description="Transcriptional regulator DauR-like HTH" evidence="2">
    <location>
        <begin position="147"/>
        <end position="207"/>
    </location>
</feature>
<dbReference type="InterPro" id="IPR039446">
    <property type="entry name" value="DauR-like"/>
</dbReference>
<gene>
    <name evidence="3" type="ORF">JOF53_006657</name>
</gene>
<comment type="caution">
    <text evidence="3">The sequence shown here is derived from an EMBL/GenBank/DDBJ whole genome shotgun (WGS) entry which is preliminary data.</text>
</comment>
<keyword evidence="4" id="KW-1185">Reference proteome</keyword>
<dbReference type="InterPro" id="IPR039445">
    <property type="entry name" value="DauR-like_HTH"/>
</dbReference>
<dbReference type="Pfam" id="PF08348">
    <property type="entry name" value="PAS_6"/>
    <property type="match status" value="1"/>
</dbReference>
<evidence type="ECO:0000259" key="1">
    <source>
        <dbReference type="Pfam" id="PF08348"/>
    </source>
</evidence>
<feature type="domain" description="YheO-like" evidence="1">
    <location>
        <begin position="8"/>
        <end position="118"/>
    </location>
</feature>
<accession>A0ABS5AML0</accession>